<protein>
    <recommendedName>
        <fullName evidence="5">Glycosyl transferase family 1 domain-containing protein</fullName>
    </recommendedName>
</protein>
<accession>N9LP53</accession>
<dbReference type="InterPro" id="IPR050194">
    <property type="entry name" value="Glycosyltransferase_grp1"/>
</dbReference>
<organism evidence="3 4">
    <name type="scientific">Acinetobacter modestus</name>
    <dbReference type="NCBI Taxonomy" id="1776740"/>
    <lineage>
        <taxon>Bacteria</taxon>
        <taxon>Pseudomonadati</taxon>
        <taxon>Pseudomonadota</taxon>
        <taxon>Gammaproteobacteria</taxon>
        <taxon>Moraxellales</taxon>
        <taxon>Moraxellaceae</taxon>
        <taxon>Acinetobacter</taxon>
    </lineage>
</organism>
<dbReference type="Pfam" id="PF00534">
    <property type="entry name" value="Glycos_transf_1"/>
    <property type="match status" value="1"/>
</dbReference>
<dbReference type="InterPro" id="IPR028098">
    <property type="entry name" value="Glyco_trans_4-like_N"/>
</dbReference>
<dbReference type="Proteomes" id="UP000013248">
    <property type="component" value="Unassembled WGS sequence"/>
</dbReference>
<reference evidence="3 4" key="1">
    <citation type="submission" date="2013-02" db="EMBL/GenBank/DDBJ databases">
        <title>The Genome Sequence of Acinetobacter sp. ANC 3862.</title>
        <authorList>
            <consortium name="The Broad Institute Genome Sequencing Platform"/>
            <consortium name="The Broad Institute Genome Sequencing Center for Infectious Disease"/>
            <person name="Cerqueira G."/>
            <person name="Feldgarden M."/>
            <person name="Courvalin P."/>
            <person name="Perichon B."/>
            <person name="Grillot-Courvalin C."/>
            <person name="Clermont D."/>
            <person name="Rocha E."/>
            <person name="Yoon E.-J."/>
            <person name="Nemec A."/>
            <person name="Walker B."/>
            <person name="Young S.K."/>
            <person name="Zeng Q."/>
            <person name="Gargeya S."/>
            <person name="Fitzgerald M."/>
            <person name="Haas B."/>
            <person name="Abouelleil A."/>
            <person name="Alvarado L."/>
            <person name="Arachchi H.M."/>
            <person name="Berlin A.M."/>
            <person name="Chapman S.B."/>
            <person name="Dewar J."/>
            <person name="Goldberg J."/>
            <person name="Griggs A."/>
            <person name="Gujja S."/>
            <person name="Hansen M."/>
            <person name="Howarth C."/>
            <person name="Imamovic A."/>
            <person name="Larimer J."/>
            <person name="McCowan C."/>
            <person name="Murphy C."/>
            <person name="Neiman D."/>
            <person name="Pearson M."/>
            <person name="Priest M."/>
            <person name="Roberts A."/>
            <person name="Saif S."/>
            <person name="Shea T."/>
            <person name="Sisk P."/>
            <person name="Sykes S."/>
            <person name="Wortman J."/>
            <person name="Nusbaum C."/>
            <person name="Birren B."/>
        </authorList>
    </citation>
    <scope>NUCLEOTIDE SEQUENCE [LARGE SCALE GENOMIC DNA]</scope>
    <source>
        <strain evidence="3 4">ANC 3862</strain>
    </source>
</reference>
<evidence type="ECO:0000259" key="2">
    <source>
        <dbReference type="Pfam" id="PF13439"/>
    </source>
</evidence>
<proteinExistence type="predicted"/>
<name>N9LP53_9GAMM</name>
<sequence length="343" mass="39348">MTTSKPAIWFPTVRTHTGTDVFTQQLVEELNKRGIRAEITWLPHHAEYLPWFVPVPSKPNWANIVHVNTWLHPRFHPKSTPIIATLHHCVQDKNFLPYKSFAQKVYHRFWITPIEKHCLNIADLITTDSQYTAQCAKDIFGINHAHVIYLGIDSETFHPNELIEEATKNKPFKLIFVGTNSIRKGFDLLPKIMQQLGDDFQLFYTSNAEQYEPLPKNMIRLPPQKTTRDLAKTYRTMDALIFPSRLEGFGLVVAEAMASGLPVVIADSSSLTELVEHGNTGFLCEKDNIDNFVQTIRDLKDDPKLPKIVGKRARNSAITRFSIDEMVNQYIEIYAELLNHVKV</sequence>
<evidence type="ECO:0000313" key="3">
    <source>
        <dbReference type="EMBL" id="ENW98062.1"/>
    </source>
</evidence>
<feature type="domain" description="Glycosyl transferase family 1" evidence="1">
    <location>
        <begin position="165"/>
        <end position="315"/>
    </location>
</feature>
<dbReference type="PANTHER" id="PTHR45947:SF3">
    <property type="entry name" value="SULFOQUINOVOSYL TRANSFERASE SQD2"/>
    <property type="match status" value="1"/>
</dbReference>
<dbReference type="RefSeq" id="WP_005219498.1">
    <property type="nucleotide sequence ID" value="NZ_KB850089.1"/>
</dbReference>
<dbReference type="STRING" id="1217705.F900_03536"/>
<dbReference type="PANTHER" id="PTHR45947">
    <property type="entry name" value="SULFOQUINOVOSYL TRANSFERASE SQD2"/>
    <property type="match status" value="1"/>
</dbReference>
<dbReference type="AlphaFoldDB" id="N9LP53"/>
<dbReference type="eggNOG" id="COG0438">
    <property type="taxonomic scope" value="Bacteria"/>
</dbReference>
<dbReference type="HOGENOM" id="CLU_009583_2_5_6"/>
<feature type="domain" description="Glycosyltransferase subfamily 4-like N-terminal" evidence="2">
    <location>
        <begin position="63"/>
        <end position="155"/>
    </location>
</feature>
<dbReference type="Pfam" id="PF13439">
    <property type="entry name" value="Glyco_transf_4"/>
    <property type="match status" value="1"/>
</dbReference>
<dbReference type="PATRIC" id="fig|1217705.3.peg.3427"/>
<dbReference type="EMBL" id="APRP01000034">
    <property type="protein sequence ID" value="ENW98062.1"/>
    <property type="molecule type" value="Genomic_DNA"/>
</dbReference>
<evidence type="ECO:0000259" key="1">
    <source>
        <dbReference type="Pfam" id="PF00534"/>
    </source>
</evidence>
<dbReference type="SUPFAM" id="SSF53756">
    <property type="entry name" value="UDP-Glycosyltransferase/glycogen phosphorylase"/>
    <property type="match status" value="1"/>
</dbReference>
<comment type="caution">
    <text evidence="3">The sequence shown here is derived from an EMBL/GenBank/DDBJ whole genome shotgun (WGS) entry which is preliminary data.</text>
</comment>
<dbReference type="Gene3D" id="3.40.50.2000">
    <property type="entry name" value="Glycogen Phosphorylase B"/>
    <property type="match status" value="2"/>
</dbReference>
<evidence type="ECO:0000313" key="4">
    <source>
        <dbReference type="Proteomes" id="UP000013248"/>
    </source>
</evidence>
<gene>
    <name evidence="3" type="ORF">F900_03536</name>
</gene>
<evidence type="ECO:0008006" key="5">
    <source>
        <dbReference type="Google" id="ProtNLM"/>
    </source>
</evidence>
<dbReference type="GO" id="GO:0016757">
    <property type="term" value="F:glycosyltransferase activity"/>
    <property type="evidence" value="ECO:0007669"/>
    <property type="project" value="InterPro"/>
</dbReference>
<dbReference type="CDD" id="cd03801">
    <property type="entry name" value="GT4_PimA-like"/>
    <property type="match status" value="1"/>
</dbReference>
<dbReference type="InterPro" id="IPR001296">
    <property type="entry name" value="Glyco_trans_1"/>
</dbReference>